<feature type="region of interest" description="Disordered" evidence="1">
    <location>
        <begin position="122"/>
        <end position="141"/>
    </location>
</feature>
<dbReference type="Proteomes" id="UP000011666">
    <property type="component" value="Unassembled WGS sequence"/>
</dbReference>
<evidence type="ECO:0000313" key="2">
    <source>
        <dbReference type="EMBL" id="GAC68996.1"/>
    </source>
</evidence>
<gene>
    <name evidence="2" type="ORF">GS4_20_00610</name>
</gene>
<dbReference type="AlphaFoldDB" id="M0QL34"/>
<sequence>MTGPGIGASEHIGDGPRGADWFPTNKPPNLDDWGKGAPGGRVVSTSEDWKTRAKVATDAAQAIRESIDLARGILGTNFFGAGCPEGVNLQAKLRAALLDSGGWAQNLSLQFTALEKLSQTASQTGEEFSATDQSASRPLTK</sequence>
<accession>M0QL34</accession>
<feature type="region of interest" description="Disordered" evidence="1">
    <location>
        <begin position="1"/>
        <end position="20"/>
    </location>
</feature>
<reference evidence="2 3" key="1">
    <citation type="submission" date="2013-01" db="EMBL/GenBank/DDBJ databases">
        <title>Whole genome shotgun sequence of Gordonia soli NBRC 108243.</title>
        <authorList>
            <person name="Isaki-Nakamura S."/>
            <person name="Hosoyama A."/>
            <person name="Tsuchikane K."/>
            <person name="Ando Y."/>
            <person name="Baba S."/>
            <person name="Ohji S."/>
            <person name="Hamada M."/>
            <person name="Tamura T."/>
            <person name="Yamazoe A."/>
            <person name="Yamazaki S."/>
            <person name="Fujita N."/>
        </authorList>
    </citation>
    <scope>NUCLEOTIDE SEQUENCE [LARGE SCALE GENOMIC DNA]</scope>
    <source>
        <strain evidence="2 3">NBRC 108243</strain>
    </source>
</reference>
<proteinExistence type="predicted"/>
<dbReference type="RefSeq" id="WP_007621620.1">
    <property type="nucleotide sequence ID" value="NZ_BANX01000020.1"/>
</dbReference>
<organism evidence="2 3">
    <name type="scientific">Gordonia soli NBRC 108243</name>
    <dbReference type="NCBI Taxonomy" id="1223545"/>
    <lineage>
        <taxon>Bacteria</taxon>
        <taxon>Bacillati</taxon>
        <taxon>Actinomycetota</taxon>
        <taxon>Actinomycetes</taxon>
        <taxon>Mycobacteriales</taxon>
        <taxon>Gordoniaceae</taxon>
        <taxon>Gordonia</taxon>
    </lineage>
</organism>
<evidence type="ECO:0000256" key="1">
    <source>
        <dbReference type="SAM" id="MobiDB-lite"/>
    </source>
</evidence>
<comment type="caution">
    <text evidence="2">The sequence shown here is derived from an EMBL/GenBank/DDBJ whole genome shotgun (WGS) entry which is preliminary data.</text>
</comment>
<dbReference type="EMBL" id="BANX01000020">
    <property type="protein sequence ID" value="GAC68996.1"/>
    <property type="molecule type" value="Genomic_DNA"/>
</dbReference>
<keyword evidence="3" id="KW-1185">Reference proteome</keyword>
<protein>
    <submittedName>
        <fullName evidence="2">Uncharacterized protein</fullName>
    </submittedName>
</protein>
<evidence type="ECO:0000313" key="3">
    <source>
        <dbReference type="Proteomes" id="UP000011666"/>
    </source>
</evidence>
<name>M0QL34_9ACTN</name>